<evidence type="ECO:0000256" key="1">
    <source>
        <dbReference type="SAM" id="MobiDB-lite"/>
    </source>
</evidence>
<dbReference type="PaxDb" id="39947-A0A0P0X0A6"/>
<dbReference type="Proteomes" id="UP000059680">
    <property type="component" value="Chromosome 6"/>
</dbReference>
<feature type="compositionally biased region" description="Basic residues" evidence="1">
    <location>
        <begin position="1"/>
        <end position="10"/>
    </location>
</feature>
<reference evidence="2 3" key="2">
    <citation type="journal article" date="2013" name="Plant Cell Physiol.">
        <title>Rice Annotation Project Database (RAP-DB): an integrative and interactive database for rice genomics.</title>
        <authorList>
            <person name="Sakai H."/>
            <person name="Lee S.S."/>
            <person name="Tanaka T."/>
            <person name="Numa H."/>
            <person name="Kim J."/>
            <person name="Kawahara Y."/>
            <person name="Wakimoto H."/>
            <person name="Yang C.C."/>
            <person name="Iwamoto M."/>
            <person name="Abe T."/>
            <person name="Yamada Y."/>
            <person name="Muto A."/>
            <person name="Inokuchi H."/>
            <person name="Ikemura T."/>
            <person name="Matsumoto T."/>
            <person name="Sasaki T."/>
            <person name="Itoh T."/>
        </authorList>
    </citation>
    <scope>NUCLEOTIDE SEQUENCE [LARGE SCALE GENOMIC DNA]</scope>
    <source>
        <strain evidence="3">cv. Nipponbare</strain>
    </source>
</reference>
<organism evidence="2 3">
    <name type="scientific">Oryza sativa subsp. japonica</name>
    <name type="common">Rice</name>
    <dbReference type="NCBI Taxonomy" id="39947"/>
    <lineage>
        <taxon>Eukaryota</taxon>
        <taxon>Viridiplantae</taxon>
        <taxon>Streptophyta</taxon>
        <taxon>Embryophyta</taxon>
        <taxon>Tracheophyta</taxon>
        <taxon>Spermatophyta</taxon>
        <taxon>Magnoliopsida</taxon>
        <taxon>Liliopsida</taxon>
        <taxon>Poales</taxon>
        <taxon>Poaceae</taxon>
        <taxon>BOP clade</taxon>
        <taxon>Oryzoideae</taxon>
        <taxon>Oryzeae</taxon>
        <taxon>Oryzinae</taxon>
        <taxon>Oryza</taxon>
        <taxon>Oryza sativa</taxon>
    </lineage>
</organism>
<sequence>MLRRRGHPRVRRGDLHGPEAEPPAPRRRRLLGAQRMLLTIDDGDHIQGPEAEAPRPGPHLRDHLPHRSVVAVGLRLLGDAEMVEPGREAQDLRLDVADLGLDVVAGGDINNLGAVILLVALADGRDGGALGEPSRSGTRGVVEGGVVPDVDQRDERVLLHRLRRRTPFASSSCNNNGGGRRDQ</sequence>
<gene>
    <name evidence="2" type="ordered locus">Os06g0683925</name>
    <name evidence="2" type="ORF">OSNPB_060683925</name>
</gene>
<reference evidence="2 3" key="3">
    <citation type="journal article" date="2013" name="Rice">
        <title>Improvement of the Oryza sativa Nipponbare reference genome using next generation sequence and optical map data.</title>
        <authorList>
            <person name="Kawahara Y."/>
            <person name="de la Bastide M."/>
            <person name="Hamilton J.P."/>
            <person name="Kanamori H."/>
            <person name="McCombie W.R."/>
            <person name="Ouyang S."/>
            <person name="Schwartz D.C."/>
            <person name="Tanaka T."/>
            <person name="Wu J."/>
            <person name="Zhou S."/>
            <person name="Childs K.L."/>
            <person name="Davidson R.M."/>
            <person name="Lin H."/>
            <person name="Quesada-Ocampo L."/>
            <person name="Vaillancourt B."/>
            <person name="Sakai H."/>
            <person name="Lee S.S."/>
            <person name="Kim J."/>
            <person name="Numa H."/>
            <person name="Itoh T."/>
            <person name="Buell C.R."/>
            <person name="Matsumoto T."/>
        </authorList>
    </citation>
    <scope>NUCLEOTIDE SEQUENCE [LARGE SCALE GENOMIC DNA]</scope>
    <source>
        <strain evidence="3">cv. Nipponbare</strain>
    </source>
</reference>
<feature type="non-terminal residue" evidence="2">
    <location>
        <position position="183"/>
    </location>
</feature>
<keyword evidence="3" id="KW-1185">Reference proteome</keyword>
<proteinExistence type="predicted"/>
<dbReference type="EMBL" id="AP014962">
    <property type="protein sequence ID" value="BAS99178.1"/>
    <property type="molecule type" value="Genomic_DNA"/>
</dbReference>
<name>A0A0P0X0A6_ORYSJ</name>
<evidence type="ECO:0000313" key="3">
    <source>
        <dbReference type="Proteomes" id="UP000059680"/>
    </source>
</evidence>
<reference evidence="3" key="1">
    <citation type="journal article" date="2005" name="Nature">
        <title>The map-based sequence of the rice genome.</title>
        <authorList>
            <consortium name="International rice genome sequencing project (IRGSP)"/>
            <person name="Matsumoto T."/>
            <person name="Wu J."/>
            <person name="Kanamori H."/>
            <person name="Katayose Y."/>
            <person name="Fujisawa M."/>
            <person name="Namiki N."/>
            <person name="Mizuno H."/>
            <person name="Yamamoto K."/>
            <person name="Antonio B.A."/>
            <person name="Baba T."/>
            <person name="Sakata K."/>
            <person name="Nagamura Y."/>
            <person name="Aoki H."/>
            <person name="Arikawa K."/>
            <person name="Arita K."/>
            <person name="Bito T."/>
            <person name="Chiden Y."/>
            <person name="Fujitsuka N."/>
            <person name="Fukunaka R."/>
            <person name="Hamada M."/>
            <person name="Harada C."/>
            <person name="Hayashi A."/>
            <person name="Hijishita S."/>
            <person name="Honda M."/>
            <person name="Hosokawa S."/>
            <person name="Ichikawa Y."/>
            <person name="Idonuma A."/>
            <person name="Iijima M."/>
            <person name="Ikeda M."/>
            <person name="Ikeno M."/>
            <person name="Ito K."/>
            <person name="Ito S."/>
            <person name="Ito T."/>
            <person name="Ito Y."/>
            <person name="Ito Y."/>
            <person name="Iwabuchi A."/>
            <person name="Kamiya K."/>
            <person name="Karasawa W."/>
            <person name="Kurita K."/>
            <person name="Katagiri S."/>
            <person name="Kikuta A."/>
            <person name="Kobayashi H."/>
            <person name="Kobayashi N."/>
            <person name="Machita K."/>
            <person name="Maehara T."/>
            <person name="Masukawa M."/>
            <person name="Mizubayashi T."/>
            <person name="Mukai Y."/>
            <person name="Nagasaki H."/>
            <person name="Nagata Y."/>
            <person name="Naito S."/>
            <person name="Nakashima M."/>
            <person name="Nakama Y."/>
            <person name="Nakamichi Y."/>
            <person name="Nakamura M."/>
            <person name="Meguro A."/>
            <person name="Negishi M."/>
            <person name="Ohta I."/>
            <person name="Ohta T."/>
            <person name="Okamoto M."/>
            <person name="Ono N."/>
            <person name="Saji S."/>
            <person name="Sakaguchi M."/>
            <person name="Sakai K."/>
            <person name="Shibata M."/>
            <person name="Shimokawa T."/>
            <person name="Song J."/>
            <person name="Takazaki Y."/>
            <person name="Terasawa K."/>
            <person name="Tsugane M."/>
            <person name="Tsuji K."/>
            <person name="Ueda S."/>
            <person name="Waki K."/>
            <person name="Yamagata H."/>
            <person name="Yamamoto M."/>
            <person name="Yamamoto S."/>
            <person name="Yamane H."/>
            <person name="Yoshiki S."/>
            <person name="Yoshihara R."/>
            <person name="Yukawa K."/>
            <person name="Zhong H."/>
            <person name="Yano M."/>
            <person name="Yuan Q."/>
            <person name="Ouyang S."/>
            <person name="Liu J."/>
            <person name="Jones K.M."/>
            <person name="Gansberger K."/>
            <person name="Moffat K."/>
            <person name="Hill J."/>
            <person name="Bera J."/>
            <person name="Fadrosh D."/>
            <person name="Jin S."/>
            <person name="Johri S."/>
            <person name="Kim M."/>
            <person name="Overton L."/>
            <person name="Reardon M."/>
            <person name="Tsitrin T."/>
            <person name="Vuong H."/>
            <person name="Weaver B."/>
            <person name="Ciecko A."/>
            <person name="Tallon L."/>
            <person name="Jackson J."/>
            <person name="Pai G."/>
            <person name="Aken S.V."/>
            <person name="Utterback T."/>
            <person name="Reidmuller S."/>
            <person name="Feldblyum T."/>
            <person name="Hsiao J."/>
            <person name="Zismann V."/>
            <person name="Iobst S."/>
            <person name="de Vazeille A.R."/>
            <person name="Buell C.R."/>
            <person name="Ying K."/>
            <person name="Li Y."/>
            <person name="Lu T."/>
            <person name="Huang Y."/>
            <person name="Zhao Q."/>
            <person name="Feng Q."/>
            <person name="Zhang L."/>
            <person name="Zhu J."/>
            <person name="Weng Q."/>
            <person name="Mu J."/>
            <person name="Lu Y."/>
            <person name="Fan D."/>
            <person name="Liu Y."/>
            <person name="Guan J."/>
            <person name="Zhang Y."/>
            <person name="Yu S."/>
            <person name="Liu X."/>
            <person name="Zhang Y."/>
            <person name="Hong G."/>
            <person name="Han B."/>
            <person name="Choisne N."/>
            <person name="Demange N."/>
            <person name="Orjeda G."/>
            <person name="Samain S."/>
            <person name="Cattolico L."/>
            <person name="Pelletier E."/>
            <person name="Couloux A."/>
            <person name="Segurens B."/>
            <person name="Wincker P."/>
            <person name="D'Hont A."/>
            <person name="Scarpelli C."/>
            <person name="Weissenbach J."/>
            <person name="Salanoubat M."/>
            <person name="Quetier F."/>
            <person name="Yu Y."/>
            <person name="Kim H.R."/>
            <person name="Rambo T."/>
            <person name="Currie J."/>
            <person name="Collura K."/>
            <person name="Luo M."/>
            <person name="Yang T."/>
            <person name="Ammiraju J.S.S."/>
            <person name="Engler F."/>
            <person name="Soderlund C."/>
            <person name="Wing R.A."/>
            <person name="Palmer L.E."/>
            <person name="de la Bastide M."/>
            <person name="Spiegel L."/>
            <person name="Nascimento L."/>
            <person name="Zutavern T."/>
            <person name="O'Shaughnessy A."/>
            <person name="Dike S."/>
            <person name="Dedhia N."/>
            <person name="Preston R."/>
            <person name="Balija V."/>
            <person name="McCombie W.R."/>
            <person name="Chow T."/>
            <person name="Chen H."/>
            <person name="Chung M."/>
            <person name="Chen C."/>
            <person name="Shaw J."/>
            <person name="Wu H."/>
            <person name="Hsiao K."/>
            <person name="Chao Y."/>
            <person name="Chu M."/>
            <person name="Cheng C."/>
            <person name="Hour A."/>
            <person name="Lee P."/>
            <person name="Lin S."/>
            <person name="Lin Y."/>
            <person name="Liou J."/>
            <person name="Liu S."/>
            <person name="Hsing Y."/>
            <person name="Raghuvanshi S."/>
            <person name="Mohanty A."/>
            <person name="Bharti A.K."/>
            <person name="Gaur A."/>
            <person name="Gupta V."/>
            <person name="Kumar D."/>
            <person name="Ravi V."/>
            <person name="Vij S."/>
            <person name="Kapur A."/>
            <person name="Khurana P."/>
            <person name="Khurana P."/>
            <person name="Khurana J.P."/>
            <person name="Tyagi A.K."/>
            <person name="Gaikwad K."/>
            <person name="Singh A."/>
            <person name="Dalal V."/>
            <person name="Srivastava S."/>
            <person name="Dixit A."/>
            <person name="Pal A.K."/>
            <person name="Ghazi I.A."/>
            <person name="Yadav M."/>
            <person name="Pandit A."/>
            <person name="Bhargava A."/>
            <person name="Sureshbabu K."/>
            <person name="Batra K."/>
            <person name="Sharma T.R."/>
            <person name="Mohapatra T."/>
            <person name="Singh N.K."/>
            <person name="Messing J."/>
            <person name="Nelson A.B."/>
            <person name="Fuks G."/>
            <person name="Kavchok S."/>
            <person name="Keizer G."/>
            <person name="Linton E."/>
            <person name="Llaca V."/>
            <person name="Song R."/>
            <person name="Tanyolac B."/>
            <person name="Young S."/>
            <person name="Ho-Il K."/>
            <person name="Hahn J.H."/>
            <person name="Sangsakoo G."/>
            <person name="Vanavichit A."/>
            <person name="de Mattos Luiz.A.T."/>
            <person name="Zimmer P.D."/>
            <person name="Malone G."/>
            <person name="Dellagostin O."/>
            <person name="de Oliveira A.C."/>
            <person name="Bevan M."/>
            <person name="Bancroft I."/>
            <person name="Minx P."/>
            <person name="Cordum H."/>
            <person name="Wilson R."/>
            <person name="Cheng Z."/>
            <person name="Jin W."/>
            <person name="Jiang J."/>
            <person name="Leong S.A."/>
            <person name="Iwama H."/>
            <person name="Gojobori T."/>
            <person name="Itoh T."/>
            <person name="Niimura Y."/>
            <person name="Fujii Y."/>
            <person name="Habara T."/>
            <person name="Sakai H."/>
            <person name="Sato Y."/>
            <person name="Wilson G."/>
            <person name="Kumar K."/>
            <person name="McCouch S."/>
            <person name="Juretic N."/>
            <person name="Hoen D."/>
            <person name="Wright S."/>
            <person name="Bruskiewich R."/>
            <person name="Bureau T."/>
            <person name="Miyao A."/>
            <person name="Hirochika H."/>
            <person name="Nishikawa T."/>
            <person name="Kadowaki K."/>
            <person name="Sugiura M."/>
            <person name="Burr B."/>
            <person name="Sasaki T."/>
        </authorList>
    </citation>
    <scope>NUCLEOTIDE SEQUENCE [LARGE SCALE GENOMIC DNA]</scope>
    <source>
        <strain evidence="3">cv. Nipponbare</strain>
    </source>
</reference>
<accession>A0A0P0X0A6</accession>
<protein>
    <submittedName>
        <fullName evidence="2">Os06g0683925 protein</fullName>
    </submittedName>
</protein>
<evidence type="ECO:0000313" key="2">
    <source>
        <dbReference type="EMBL" id="BAS99178.1"/>
    </source>
</evidence>
<dbReference type="InParanoid" id="A0A0P0X0A6"/>
<feature type="region of interest" description="Disordered" evidence="1">
    <location>
        <begin position="1"/>
        <end position="26"/>
    </location>
</feature>
<feature type="region of interest" description="Disordered" evidence="1">
    <location>
        <begin position="42"/>
        <end position="63"/>
    </location>
</feature>
<dbReference type="AlphaFoldDB" id="A0A0P0X0A6"/>
<dbReference type="Gramene" id="Os06t0683925-00">
    <property type="protein sequence ID" value="Os06t0683925-00"/>
    <property type="gene ID" value="Os06g0683925"/>
</dbReference>